<reference evidence="2 3" key="1">
    <citation type="submission" date="2015-04" db="EMBL/GenBank/DDBJ databases">
        <title>Lasius niger genome sequencing.</title>
        <authorList>
            <person name="Konorov E.A."/>
            <person name="Nikitin M.A."/>
            <person name="Kirill M.V."/>
            <person name="Chang P."/>
        </authorList>
    </citation>
    <scope>NUCLEOTIDE SEQUENCE [LARGE SCALE GENOMIC DNA]</scope>
    <source>
        <tissue evidence="2">Whole</tissue>
    </source>
</reference>
<dbReference type="Proteomes" id="UP000036403">
    <property type="component" value="Unassembled WGS sequence"/>
</dbReference>
<gene>
    <name evidence="2" type="ORF">RF55_1261</name>
</gene>
<organism evidence="2 3">
    <name type="scientific">Lasius niger</name>
    <name type="common">Black garden ant</name>
    <dbReference type="NCBI Taxonomy" id="67767"/>
    <lineage>
        <taxon>Eukaryota</taxon>
        <taxon>Metazoa</taxon>
        <taxon>Ecdysozoa</taxon>
        <taxon>Arthropoda</taxon>
        <taxon>Hexapoda</taxon>
        <taxon>Insecta</taxon>
        <taxon>Pterygota</taxon>
        <taxon>Neoptera</taxon>
        <taxon>Endopterygota</taxon>
        <taxon>Hymenoptera</taxon>
        <taxon>Apocrita</taxon>
        <taxon>Aculeata</taxon>
        <taxon>Formicoidea</taxon>
        <taxon>Formicidae</taxon>
        <taxon>Formicinae</taxon>
        <taxon>Lasius</taxon>
        <taxon>Lasius</taxon>
    </lineage>
</organism>
<protein>
    <submittedName>
        <fullName evidence="2">Uncharacterized protein</fullName>
    </submittedName>
</protein>
<evidence type="ECO:0000313" key="3">
    <source>
        <dbReference type="Proteomes" id="UP000036403"/>
    </source>
</evidence>
<feature type="compositionally biased region" description="Basic and acidic residues" evidence="1">
    <location>
        <begin position="17"/>
        <end position="30"/>
    </location>
</feature>
<feature type="region of interest" description="Disordered" evidence="1">
    <location>
        <begin position="1"/>
        <end position="30"/>
    </location>
</feature>
<evidence type="ECO:0000256" key="1">
    <source>
        <dbReference type="SAM" id="MobiDB-lite"/>
    </source>
</evidence>
<dbReference type="EMBL" id="LBMM01000428">
    <property type="protein sequence ID" value="KMQ98376.1"/>
    <property type="molecule type" value="Genomic_DNA"/>
</dbReference>
<feature type="compositionally biased region" description="Basic and acidic residues" evidence="1">
    <location>
        <begin position="1"/>
        <end position="10"/>
    </location>
</feature>
<name>A0A0J7L6T0_LASNI</name>
<accession>A0A0J7L6T0</accession>
<proteinExistence type="predicted"/>
<sequence length="75" mass="8890">MRADERRSYAPDEEAYEECKNTDMRDGSDETERIDSYIREMKKIEMGQSDQIWNNGYRVKDGGQVCFTRELSNLK</sequence>
<dbReference type="AlphaFoldDB" id="A0A0J7L6T0"/>
<evidence type="ECO:0000313" key="2">
    <source>
        <dbReference type="EMBL" id="KMQ98376.1"/>
    </source>
</evidence>
<dbReference type="PaxDb" id="67767-A0A0J7L6T0"/>
<keyword evidence="3" id="KW-1185">Reference proteome</keyword>
<comment type="caution">
    <text evidence="2">The sequence shown here is derived from an EMBL/GenBank/DDBJ whole genome shotgun (WGS) entry which is preliminary data.</text>
</comment>